<evidence type="ECO:0000313" key="2">
    <source>
        <dbReference type="Proteomes" id="UP000250123"/>
    </source>
</evidence>
<organism evidence="1 2">
    <name type="scientific">Shewanella benthica</name>
    <dbReference type="NCBI Taxonomy" id="43661"/>
    <lineage>
        <taxon>Bacteria</taxon>
        <taxon>Pseudomonadati</taxon>
        <taxon>Pseudomonadota</taxon>
        <taxon>Gammaproteobacteria</taxon>
        <taxon>Alteromonadales</taxon>
        <taxon>Shewanellaceae</taxon>
        <taxon>Shewanella</taxon>
    </lineage>
</organism>
<name>A0A330M0Y3_9GAMM</name>
<gene>
    <name evidence="1" type="ORF">SHEWBE_2261</name>
</gene>
<accession>A0A330M0Y3</accession>
<dbReference type="EMBL" id="LS483452">
    <property type="protein sequence ID" value="SQH76226.1"/>
    <property type="molecule type" value="Genomic_DNA"/>
</dbReference>
<dbReference type="KEGG" id="sbk:SHEWBE_2261"/>
<reference evidence="2" key="1">
    <citation type="submission" date="2018-06" db="EMBL/GenBank/DDBJ databases">
        <authorList>
            <person name="Cea G.-C."/>
            <person name="William W."/>
        </authorList>
    </citation>
    <scope>NUCLEOTIDE SEQUENCE [LARGE SCALE GENOMIC DNA]</scope>
    <source>
        <strain evidence="2">DB21MT-2</strain>
    </source>
</reference>
<evidence type="ECO:0000313" key="1">
    <source>
        <dbReference type="EMBL" id="SQH76226.1"/>
    </source>
</evidence>
<sequence length="66" mass="7379">MVRNCIRAFLTHSTSVCLSVHTDYLIERKSKNIRVCLDDVLLFKAIVINKVASINGSVAQLVRAHP</sequence>
<dbReference type="Proteomes" id="UP000250123">
    <property type="component" value="Chromosome SHEWBE"/>
</dbReference>
<proteinExistence type="predicted"/>
<dbReference type="AlphaFoldDB" id="A0A330M0Y3"/>
<protein>
    <submittedName>
        <fullName evidence="1">Uncharacterized protein</fullName>
    </submittedName>
</protein>